<comment type="similarity">
    <text evidence="1">Belongs to the AHA1 family.</text>
</comment>
<dbReference type="InterPro" id="IPR013538">
    <property type="entry name" value="ASHA1/2-like_C"/>
</dbReference>
<dbReference type="SUPFAM" id="SSF55961">
    <property type="entry name" value="Bet v1-like"/>
    <property type="match status" value="1"/>
</dbReference>
<dbReference type="Gene3D" id="3.30.530.20">
    <property type="match status" value="1"/>
</dbReference>
<dbReference type="KEGG" id="hadh:FRZ61_43830"/>
<dbReference type="RefSeq" id="WP_151119721.1">
    <property type="nucleotide sequence ID" value="NZ_CP042582.1"/>
</dbReference>
<dbReference type="CDD" id="cd07814">
    <property type="entry name" value="SRPBCC_CalC_Aha1-like"/>
    <property type="match status" value="1"/>
</dbReference>
<evidence type="ECO:0000313" key="4">
    <source>
        <dbReference type="Proteomes" id="UP000325797"/>
    </source>
</evidence>
<feature type="domain" description="Activator of Hsp90 ATPase homologue 1/2-like C-terminal" evidence="2">
    <location>
        <begin position="14"/>
        <end position="141"/>
    </location>
</feature>
<protein>
    <recommendedName>
        <fullName evidence="2">Activator of Hsp90 ATPase homologue 1/2-like C-terminal domain-containing protein</fullName>
    </recommendedName>
</protein>
<dbReference type="Proteomes" id="UP000325797">
    <property type="component" value="Chromosome"/>
</dbReference>
<keyword evidence="4" id="KW-1185">Reference proteome</keyword>
<evidence type="ECO:0000256" key="1">
    <source>
        <dbReference type="ARBA" id="ARBA00006817"/>
    </source>
</evidence>
<dbReference type="AlphaFoldDB" id="A0A5J6N376"/>
<dbReference type="OrthoDB" id="9805228at2"/>
<reference evidence="3 4" key="1">
    <citation type="submission" date="2019-08" db="EMBL/GenBank/DDBJ databases">
        <title>Hyperibacter terrae gen. nov., sp. nov. and Hyperibacter viscosus sp. nov., two new members in the family Rhodospirillaceae isolated from the rhizosphere of Hypericum perforatum.</title>
        <authorList>
            <person name="Noviana Z."/>
        </authorList>
    </citation>
    <scope>NUCLEOTIDE SEQUENCE [LARGE SCALE GENOMIC DNA]</scope>
    <source>
        <strain evidence="3 4">R5959</strain>
    </source>
</reference>
<dbReference type="Pfam" id="PF08327">
    <property type="entry name" value="AHSA1"/>
    <property type="match status" value="1"/>
</dbReference>
<dbReference type="InterPro" id="IPR023393">
    <property type="entry name" value="START-like_dom_sf"/>
</dbReference>
<name>A0A5J6N376_9PROT</name>
<dbReference type="EMBL" id="CP042582">
    <property type="protein sequence ID" value="QEX24442.1"/>
    <property type="molecule type" value="Genomic_DNA"/>
</dbReference>
<gene>
    <name evidence="3" type="ORF">FRZ61_43830</name>
</gene>
<organism evidence="3 4">
    <name type="scientific">Hypericibacter adhaerens</name>
    <dbReference type="NCBI Taxonomy" id="2602016"/>
    <lineage>
        <taxon>Bacteria</taxon>
        <taxon>Pseudomonadati</taxon>
        <taxon>Pseudomonadota</taxon>
        <taxon>Alphaproteobacteria</taxon>
        <taxon>Rhodospirillales</taxon>
        <taxon>Dongiaceae</taxon>
        <taxon>Hypericibacter</taxon>
    </lineage>
</organism>
<proteinExistence type="inferred from homology"/>
<sequence>MSAKPSLTLKRRLKAPPAKVFAAWTDPKMMIHWWSPAEFETLICESDPTVGGRFRVLMRGPDGTEHDVSGRFREVARNERLVFSWAWKTAPEQVSQVTITLRPDGAGTLLTLLHEQLPDAPTRDSHNTGWSGALDKLERLVA</sequence>
<evidence type="ECO:0000313" key="3">
    <source>
        <dbReference type="EMBL" id="QEX24442.1"/>
    </source>
</evidence>
<evidence type="ECO:0000259" key="2">
    <source>
        <dbReference type="Pfam" id="PF08327"/>
    </source>
</evidence>
<accession>A0A5J6N376</accession>